<accession>A0ABS1L9V4</accession>
<sequence>MTDLQHVLREATDHVASPDLAGRALVAAHRTRVRRASAGALAAVVLLGGGAAWAVQDRVPHAEVVDTPVPTPTATPTVRGTDEAGGTQPVWDPFTVVDEPRFDSVLRNDLDPPASPPSVLDQPVPAAVLAWPEEGRDLRLLSPGGEWRAVPGTASVAASTLRPVISPAISSDGRLVAFAAEEGLWVVDVATGERRVLAWPEEIAAPSDTLPAVQWMAGDDAVLVHHWDTPWIMGLDGSDEDASYLGRYTASVAVDPDGALLQRDFRSGSLLTWRDGEVVHRTDDGIAWGERMVAGPGMVALTGGLGGGAYAGPVVVDTATGALVAYAPIEEPSSEYSDNGHLTAQGFLDEDTLLLLVAPVRFGKETRGGDEWHLVAWEFRTGGFQIVASGDTRMRDVAVAVGLVATPTP</sequence>
<comment type="caution">
    <text evidence="2">The sequence shown here is derived from an EMBL/GenBank/DDBJ whole genome shotgun (WGS) entry which is preliminary data.</text>
</comment>
<feature type="region of interest" description="Disordered" evidence="1">
    <location>
        <begin position="65"/>
        <end position="93"/>
    </location>
</feature>
<dbReference type="Proteomes" id="UP000636918">
    <property type="component" value="Unassembled WGS sequence"/>
</dbReference>
<organism evidence="2 3">
    <name type="scientific">Nocardioides baculatus</name>
    <dbReference type="NCBI Taxonomy" id="2801337"/>
    <lineage>
        <taxon>Bacteria</taxon>
        <taxon>Bacillati</taxon>
        <taxon>Actinomycetota</taxon>
        <taxon>Actinomycetes</taxon>
        <taxon>Propionibacteriales</taxon>
        <taxon>Nocardioidaceae</taxon>
        <taxon>Nocardioides</taxon>
    </lineage>
</organism>
<dbReference type="RefSeq" id="WP_201936791.1">
    <property type="nucleotide sequence ID" value="NZ_JAERSG010000003.1"/>
</dbReference>
<gene>
    <name evidence="2" type="ORF">JI751_12700</name>
</gene>
<evidence type="ECO:0000313" key="3">
    <source>
        <dbReference type="Proteomes" id="UP000636918"/>
    </source>
</evidence>
<dbReference type="EMBL" id="JAERSG010000003">
    <property type="protein sequence ID" value="MBL0748473.1"/>
    <property type="molecule type" value="Genomic_DNA"/>
</dbReference>
<proteinExistence type="predicted"/>
<keyword evidence="3" id="KW-1185">Reference proteome</keyword>
<feature type="compositionally biased region" description="Low complexity" evidence="1">
    <location>
        <begin position="65"/>
        <end position="78"/>
    </location>
</feature>
<dbReference type="SUPFAM" id="SSF69304">
    <property type="entry name" value="Tricorn protease N-terminal domain"/>
    <property type="match status" value="1"/>
</dbReference>
<protein>
    <recommendedName>
        <fullName evidence="4">WD40 repeat domain-containing protein</fullName>
    </recommendedName>
</protein>
<reference evidence="2 3" key="1">
    <citation type="submission" date="2021-01" db="EMBL/GenBank/DDBJ databases">
        <title>Genome seq and assembly of Nocardiodes sp. G10.</title>
        <authorList>
            <person name="Chhetri G."/>
        </authorList>
    </citation>
    <scope>NUCLEOTIDE SEQUENCE [LARGE SCALE GENOMIC DNA]</scope>
    <source>
        <strain evidence="2 3">G10</strain>
    </source>
</reference>
<evidence type="ECO:0000313" key="2">
    <source>
        <dbReference type="EMBL" id="MBL0748473.1"/>
    </source>
</evidence>
<name>A0ABS1L9V4_9ACTN</name>
<evidence type="ECO:0008006" key="4">
    <source>
        <dbReference type="Google" id="ProtNLM"/>
    </source>
</evidence>
<evidence type="ECO:0000256" key="1">
    <source>
        <dbReference type="SAM" id="MobiDB-lite"/>
    </source>
</evidence>